<dbReference type="InterPro" id="IPR009649">
    <property type="entry name" value="TraU"/>
</dbReference>
<evidence type="ECO:0000256" key="2">
    <source>
        <dbReference type="SAM" id="SignalP"/>
    </source>
</evidence>
<proteinExistence type="predicted"/>
<evidence type="ECO:0000313" key="3">
    <source>
        <dbReference type="EMBL" id="MEC4718209.1"/>
    </source>
</evidence>
<organism evidence="3 4">
    <name type="scientific">Noviherbaspirillum album</name>
    <dbReference type="NCBI Taxonomy" id="3080276"/>
    <lineage>
        <taxon>Bacteria</taxon>
        <taxon>Pseudomonadati</taxon>
        <taxon>Pseudomonadota</taxon>
        <taxon>Betaproteobacteria</taxon>
        <taxon>Burkholderiales</taxon>
        <taxon>Oxalobacteraceae</taxon>
        <taxon>Noviherbaspirillum</taxon>
    </lineage>
</organism>
<protein>
    <submittedName>
        <fullName evidence="3">TraU family protein</fullName>
    </submittedName>
</protein>
<feature type="signal peptide" evidence="2">
    <location>
        <begin position="1"/>
        <end position="25"/>
    </location>
</feature>
<dbReference type="EMBL" id="JAWIIV010000002">
    <property type="protein sequence ID" value="MEC4718209.1"/>
    <property type="molecule type" value="Genomic_DNA"/>
</dbReference>
<comment type="caution">
    <text evidence="3">The sequence shown here is derived from an EMBL/GenBank/DDBJ whole genome shotgun (WGS) entry which is preliminary data.</text>
</comment>
<evidence type="ECO:0000256" key="1">
    <source>
        <dbReference type="SAM" id="MobiDB-lite"/>
    </source>
</evidence>
<keyword evidence="2" id="KW-0732">Signal</keyword>
<reference evidence="3 4" key="1">
    <citation type="submission" date="2023-10" db="EMBL/GenBank/DDBJ databases">
        <title>Noviherbaspirillum sp. CPCC 100848 genome assembly.</title>
        <authorList>
            <person name="Li X.Y."/>
            <person name="Fang X.M."/>
        </authorList>
    </citation>
    <scope>NUCLEOTIDE SEQUENCE [LARGE SCALE GENOMIC DNA]</scope>
    <source>
        <strain evidence="3 4">CPCC 100848</strain>
    </source>
</reference>
<dbReference type="Pfam" id="PF06834">
    <property type="entry name" value="TraU"/>
    <property type="match status" value="1"/>
</dbReference>
<dbReference type="RefSeq" id="WP_326504962.1">
    <property type="nucleotide sequence ID" value="NZ_JAWIIV010000002.1"/>
</dbReference>
<dbReference type="Proteomes" id="UP001352263">
    <property type="component" value="Unassembled WGS sequence"/>
</dbReference>
<sequence>MMKLLQRMALSLCIVLFASPAAAQAEIDKVLCPNANIWGASLFQNICWSQFYPIRLAGFDVFKDIAPPDASRRPVCACGGNLSKGELPMVGITSGHWRPVRIIEAVRKPWCLPSMGGIKLASNATRGDVNLTGGMQDEGNAGHKVGFYNINYYYADFLSMLNMLNASKCNPGGTVDFDFAQTSAFYPQWNNDKLGAILNPEVSLLVSLGQPLIQPVDCLATSAIGQAKDDFFLTAGCWGAMVPFSGVVRPATSTAEMWLLTSTRFLGMLARLGMLQQTVGNDALCGSQQMPILKKSQYMLQMLYPVPQSTGGAPTAPPPPKDSTNGGTQVEETDLSALSDRCTTAIGETTLKSMEYRMRPATGEDAVFLLWQWVDCCVGVSP</sequence>
<name>A0ABU6J3J6_9BURK</name>
<gene>
    <name evidence="3" type="ORF">RY831_03550</name>
</gene>
<feature type="chain" id="PRO_5045057844" evidence="2">
    <location>
        <begin position="26"/>
        <end position="382"/>
    </location>
</feature>
<feature type="region of interest" description="Disordered" evidence="1">
    <location>
        <begin position="309"/>
        <end position="329"/>
    </location>
</feature>
<keyword evidence="4" id="KW-1185">Reference proteome</keyword>
<evidence type="ECO:0000313" key="4">
    <source>
        <dbReference type="Proteomes" id="UP001352263"/>
    </source>
</evidence>
<accession>A0ABU6J3J6</accession>